<sequence length="421" mass="48131">MGVFATFRRRWQRLAVASVVFCMIAFSVLSHRGEQFFTPQQYSEAQPEFSSDTPLIWKHINSSTVRGGAFWIPPEWLSPSTPKPTTMIEAARLVSQLTNISNTTHLMENTEIPLVAHQTWKNTHVDTWPDLIRDSVERWMENVIETPMAYFLWNDEGIIEFLEEYEPAIIEHFSALPRMVEKSDIFRIMVCKYIGGVYGDVDTRPLRSPATWIEKTDLAPWRDNETDILYNSTKPVRAIFGIEADCPPDTDTYWRMGYTNPVQLTQWALASAPGHPALTWFIQKIYGILDEVASHHDGNLTTPEAYEELDYLEPLLFTGPDAITVSMRSWLEDRIGLRWNALTGLHDNGKSKLADDILILPITGFSPGRGVYGNMGSKPVAHHDARLQHLAQGSWKGFDLRLEFGKMCRTFFGMCRDWPKS</sequence>
<reference evidence="2 3" key="1">
    <citation type="journal article" date="2017" name="Biotechnol. Biofuels">
        <title>Differential beta-glucosidase expression as a function of carbon source availability in Talaromyces amestolkiae: a genomic and proteomic approach.</title>
        <authorList>
            <person name="de Eugenio L.I."/>
            <person name="Mendez-Liter J.A."/>
            <person name="Nieto-Dominguez M."/>
            <person name="Alonso L."/>
            <person name="Gil-Munoz J."/>
            <person name="Barriuso J."/>
            <person name="Prieto A."/>
            <person name="Martinez M.J."/>
        </authorList>
    </citation>
    <scope>NUCLEOTIDE SEQUENCE [LARGE SCALE GENOMIC DNA]</scope>
    <source>
        <strain evidence="2 3">CIB</strain>
    </source>
</reference>
<dbReference type="InterPro" id="IPR039367">
    <property type="entry name" value="Och1-like"/>
</dbReference>
<dbReference type="InterPro" id="IPR029044">
    <property type="entry name" value="Nucleotide-diphossugar_trans"/>
</dbReference>
<evidence type="ECO:0000256" key="1">
    <source>
        <dbReference type="ARBA" id="ARBA00009003"/>
    </source>
</evidence>
<comment type="similarity">
    <text evidence="1">Belongs to the glycosyltransferase 32 family.</text>
</comment>
<gene>
    <name evidence="2" type="ORF">BHQ10_001027</name>
</gene>
<accession>A0A364KNA9</accession>
<evidence type="ECO:0000313" key="3">
    <source>
        <dbReference type="Proteomes" id="UP000249363"/>
    </source>
</evidence>
<dbReference type="PANTHER" id="PTHR31834:SF10">
    <property type="entry name" value="TRANSFERASE, PUTATIVE (AFU_ORTHOLOGUE AFUA_8G02040)-RELATED"/>
    <property type="match status" value="1"/>
</dbReference>
<dbReference type="GO" id="GO:0000136">
    <property type="term" value="C:mannan polymerase complex"/>
    <property type="evidence" value="ECO:0007669"/>
    <property type="project" value="TreeGrafter"/>
</dbReference>
<comment type="caution">
    <text evidence="2">The sequence shown here is derived from an EMBL/GenBank/DDBJ whole genome shotgun (WGS) entry which is preliminary data.</text>
</comment>
<dbReference type="GO" id="GO:0006487">
    <property type="term" value="P:protein N-linked glycosylation"/>
    <property type="evidence" value="ECO:0007669"/>
    <property type="project" value="TreeGrafter"/>
</dbReference>
<evidence type="ECO:0000313" key="2">
    <source>
        <dbReference type="EMBL" id="RAO65015.1"/>
    </source>
</evidence>
<dbReference type="Pfam" id="PF04488">
    <property type="entry name" value="Gly_transf_sug"/>
    <property type="match status" value="1"/>
</dbReference>
<dbReference type="PANTHER" id="PTHR31834">
    <property type="entry name" value="INITIATION-SPECIFIC ALPHA-1,6-MANNOSYLTRANSFERASE"/>
    <property type="match status" value="1"/>
</dbReference>
<dbReference type="STRING" id="1196081.A0A364KNA9"/>
<protein>
    <recommendedName>
        <fullName evidence="4">Glycosyl transferase</fullName>
    </recommendedName>
</protein>
<dbReference type="GeneID" id="63790244"/>
<dbReference type="OrthoDB" id="1577640at2759"/>
<dbReference type="SUPFAM" id="SSF53448">
    <property type="entry name" value="Nucleotide-diphospho-sugar transferases"/>
    <property type="match status" value="1"/>
</dbReference>
<evidence type="ECO:0008006" key="4">
    <source>
        <dbReference type="Google" id="ProtNLM"/>
    </source>
</evidence>
<proteinExistence type="inferred from homology"/>
<dbReference type="RefSeq" id="XP_040729532.1">
    <property type="nucleotide sequence ID" value="XM_040872881.1"/>
</dbReference>
<dbReference type="AlphaFoldDB" id="A0A364KNA9"/>
<dbReference type="Proteomes" id="UP000249363">
    <property type="component" value="Unassembled WGS sequence"/>
</dbReference>
<dbReference type="Gene3D" id="3.90.550.20">
    <property type="match status" value="1"/>
</dbReference>
<dbReference type="InterPro" id="IPR007577">
    <property type="entry name" value="GlycoTrfase_DXD_sugar-bd_CS"/>
</dbReference>
<dbReference type="GO" id="GO:0000009">
    <property type="term" value="F:alpha-1,6-mannosyltransferase activity"/>
    <property type="evidence" value="ECO:0007669"/>
    <property type="project" value="InterPro"/>
</dbReference>
<dbReference type="EMBL" id="MIKG01000001">
    <property type="protein sequence ID" value="RAO65015.1"/>
    <property type="molecule type" value="Genomic_DNA"/>
</dbReference>
<organism evidence="2 3">
    <name type="scientific">Talaromyces amestolkiae</name>
    <dbReference type="NCBI Taxonomy" id="1196081"/>
    <lineage>
        <taxon>Eukaryota</taxon>
        <taxon>Fungi</taxon>
        <taxon>Dikarya</taxon>
        <taxon>Ascomycota</taxon>
        <taxon>Pezizomycotina</taxon>
        <taxon>Eurotiomycetes</taxon>
        <taxon>Eurotiomycetidae</taxon>
        <taxon>Eurotiales</taxon>
        <taxon>Trichocomaceae</taxon>
        <taxon>Talaromyces</taxon>
        <taxon>Talaromyces sect. Talaromyces</taxon>
    </lineage>
</organism>
<name>A0A364KNA9_TALAM</name>
<keyword evidence="3" id="KW-1185">Reference proteome</keyword>